<gene>
    <name evidence="2" type="ORF">E2C01_012087</name>
</gene>
<feature type="region of interest" description="Disordered" evidence="1">
    <location>
        <begin position="36"/>
        <end position="57"/>
    </location>
</feature>
<reference evidence="2 3" key="1">
    <citation type="submission" date="2019-05" db="EMBL/GenBank/DDBJ databases">
        <title>Another draft genome of Portunus trituberculatus and its Hox gene families provides insights of decapod evolution.</title>
        <authorList>
            <person name="Jeong J.-H."/>
            <person name="Song I."/>
            <person name="Kim S."/>
            <person name="Choi T."/>
            <person name="Kim D."/>
            <person name="Ryu S."/>
            <person name="Kim W."/>
        </authorList>
    </citation>
    <scope>NUCLEOTIDE SEQUENCE [LARGE SCALE GENOMIC DNA]</scope>
    <source>
        <tissue evidence="2">Muscle</tissue>
    </source>
</reference>
<proteinExistence type="predicted"/>
<comment type="caution">
    <text evidence="2">The sequence shown here is derived from an EMBL/GenBank/DDBJ whole genome shotgun (WGS) entry which is preliminary data.</text>
</comment>
<organism evidence="2 3">
    <name type="scientific">Portunus trituberculatus</name>
    <name type="common">Swimming crab</name>
    <name type="synonym">Neptunus trituberculatus</name>
    <dbReference type="NCBI Taxonomy" id="210409"/>
    <lineage>
        <taxon>Eukaryota</taxon>
        <taxon>Metazoa</taxon>
        <taxon>Ecdysozoa</taxon>
        <taxon>Arthropoda</taxon>
        <taxon>Crustacea</taxon>
        <taxon>Multicrustacea</taxon>
        <taxon>Malacostraca</taxon>
        <taxon>Eumalacostraca</taxon>
        <taxon>Eucarida</taxon>
        <taxon>Decapoda</taxon>
        <taxon>Pleocyemata</taxon>
        <taxon>Brachyura</taxon>
        <taxon>Eubrachyura</taxon>
        <taxon>Portunoidea</taxon>
        <taxon>Portunidae</taxon>
        <taxon>Portuninae</taxon>
        <taxon>Portunus</taxon>
    </lineage>
</organism>
<name>A0A5B7DD74_PORTR</name>
<sequence length="161" mass="17840">MQLDCTCKVDVRPSLRVAQQLTTLQTTALTSLASTFPTQENGNYSTKSRNSLDTRRGQDGWQLELGNVGEERAGQYQIQMPQLPHAPVQPSAAAVHTNAHSCEGQVKDSTHRFSKLWFLRKVMILEVSSRGSCSATWFGDMFRSSCSRRVAKAHAARVTAK</sequence>
<protein>
    <submittedName>
        <fullName evidence="2">Uncharacterized protein</fullName>
    </submittedName>
</protein>
<evidence type="ECO:0000313" key="2">
    <source>
        <dbReference type="EMBL" id="MPC19177.1"/>
    </source>
</evidence>
<keyword evidence="3" id="KW-1185">Reference proteome</keyword>
<dbReference type="Proteomes" id="UP000324222">
    <property type="component" value="Unassembled WGS sequence"/>
</dbReference>
<evidence type="ECO:0000313" key="3">
    <source>
        <dbReference type="Proteomes" id="UP000324222"/>
    </source>
</evidence>
<dbReference type="EMBL" id="VSRR010000746">
    <property type="protein sequence ID" value="MPC19177.1"/>
    <property type="molecule type" value="Genomic_DNA"/>
</dbReference>
<evidence type="ECO:0000256" key="1">
    <source>
        <dbReference type="SAM" id="MobiDB-lite"/>
    </source>
</evidence>
<dbReference type="AlphaFoldDB" id="A0A5B7DD74"/>
<feature type="compositionally biased region" description="Polar residues" evidence="1">
    <location>
        <begin position="36"/>
        <end position="49"/>
    </location>
</feature>
<accession>A0A5B7DD74</accession>